<organism evidence="2 4">
    <name type="scientific">Candidatus Chlorohelix allophototropha</name>
    <dbReference type="NCBI Taxonomy" id="3003348"/>
    <lineage>
        <taxon>Bacteria</taxon>
        <taxon>Bacillati</taxon>
        <taxon>Chloroflexota</taxon>
        <taxon>Chloroflexia</taxon>
        <taxon>Candidatus Chloroheliales</taxon>
        <taxon>Candidatus Chloroheliaceae</taxon>
        <taxon>Candidatus Chlorohelix</taxon>
    </lineage>
</organism>
<name>A0A8T7M2P1_9CHLR</name>
<evidence type="ECO:0000313" key="4">
    <source>
        <dbReference type="Proteomes" id="UP000521676"/>
    </source>
</evidence>
<evidence type="ECO:0000256" key="1">
    <source>
        <dbReference type="SAM" id="Phobius"/>
    </source>
</evidence>
<feature type="transmembrane region" description="Helical" evidence="1">
    <location>
        <begin position="75"/>
        <end position="93"/>
    </location>
</feature>
<reference evidence="3" key="2">
    <citation type="journal article" date="2024" name="Nature">
        <title>Anoxygenic phototroph of the Chloroflexota uses a type I reaction centre.</title>
        <authorList>
            <person name="Tsuji J.M."/>
            <person name="Shaw N.A."/>
            <person name="Nagashima S."/>
            <person name="Venkiteswaran J.J."/>
            <person name="Schiff S.L."/>
            <person name="Watanabe T."/>
            <person name="Fukui M."/>
            <person name="Hanada S."/>
            <person name="Tank M."/>
            <person name="Neufeld J.D."/>
        </authorList>
    </citation>
    <scope>NUCLEOTIDE SEQUENCE</scope>
    <source>
        <strain evidence="3">L227-S17</strain>
    </source>
</reference>
<sequence length="163" mass="18303">MRDFSEARKFIEKYQEIYTREAITKELLKRGYSETDIEEAWLLVTKEEEQLMYYSSSNSSGSSSTFESITTSGKFWVSFLIYFLVIPVIIGIISRILGGSNYSEAFTAFSISAFVAVISGIILSIIFWETDKPLARGVFYGCFFSTITPVISLLIIIGICNAG</sequence>
<keyword evidence="5" id="KW-1185">Reference proteome</keyword>
<dbReference type="EMBL" id="JACATZ010000001">
    <property type="protein sequence ID" value="NWJ46640.1"/>
    <property type="molecule type" value="Genomic_DNA"/>
</dbReference>
<evidence type="ECO:0000313" key="2">
    <source>
        <dbReference type="EMBL" id="NWJ46640.1"/>
    </source>
</evidence>
<keyword evidence="1" id="KW-0472">Membrane</keyword>
<feature type="transmembrane region" description="Helical" evidence="1">
    <location>
        <begin position="138"/>
        <end position="160"/>
    </location>
</feature>
<dbReference type="AlphaFoldDB" id="A0A8T7M2P1"/>
<reference evidence="2 4" key="1">
    <citation type="submission" date="2020-06" db="EMBL/GenBank/DDBJ databases">
        <title>Anoxygenic phototrophic Chloroflexota member uses a Type I reaction center.</title>
        <authorList>
            <person name="Tsuji J.M."/>
            <person name="Shaw N.A."/>
            <person name="Nagashima S."/>
            <person name="Venkiteswaran J."/>
            <person name="Schiff S.L."/>
            <person name="Hanada S."/>
            <person name="Tank M."/>
            <person name="Neufeld J.D."/>
        </authorList>
    </citation>
    <scope>NUCLEOTIDE SEQUENCE [LARGE SCALE GENOMIC DNA]</scope>
    <source>
        <strain evidence="2">L227-S17</strain>
    </source>
</reference>
<dbReference type="Proteomes" id="UP000521676">
    <property type="component" value="Unassembled WGS sequence"/>
</dbReference>
<dbReference type="RefSeq" id="WP_341467895.1">
    <property type="nucleotide sequence ID" value="NZ_CP128399.1"/>
</dbReference>
<keyword evidence="1" id="KW-0812">Transmembrane</keyword>
<proteinExistence type="predicted"/>
<accession>A0A8T7M2P1</accession>
<dbReference type="EMBL" id="CP128399">
    <property type="protein sequence ID" value="WJW66010.1"/>
    <property type="molecule type" value="Genomic_DNA"/>
</dbReference>
<evidence type="ECO:0000313" key="5">
    <source>
        <dbReference type="Proteomes" id="UP001431572"/>
    </source>
</evidence>
<dbReference type="Proteomes" id="UP001431572">
    <property type="component" value="Chromosome 1"/>
</dbReference>
<evidence type="ECO:0000313" key="3">
    <source>
        <dbReference type="EMBL" id="WJW66010.1"/>
    </source>
</evidence>
<feature type="transmembrane region" description="Helical" evidence="1">
    <location>
        <begin position="105"/>
        <end position="126"/>
    </location>
</feature>
<keyword evidence="1" id="KW-1133">Transmembrane helix</keyword>
<gene>
    <name evidence="2" type="ORF">HXX08_12235</name>
    <name evidence="3" type="ORF">OZ401_001792</name>
</gene>
<protein>
    <submittedName>
        <fullName evidence="2">Uncharacterized protein</fullName>
    </submittedName>
</protein>